<dbReference type="PANTHER" id="PTHR13696:SF52">
    <property type="entry name" value="PARA FAMILY PROTEIN CT_582"/>
    <property type="match status" value="1"/>
</dbReference>
<gene>
    <name evidence="2" type="ORF">BKE38_27270</name>
</gene>
<dbReference type="Gene3D" id="3.40.50.300">
    <property type="entry name" value="P-loop containing nucleotide triphosphate hydrolases"/>
    <property type="match status" value="1"/>
</dbReference>
<dbReference type="InterPro" id="IPR027417">
    <property type="entry name" value="P-loop_NTPase"/>
</dbReference>
<dbReference type="EMBL" id="MLCO01000383">
    <property type="protein sequence ID" value="ONG44810.1"/>
    <property type="molecule type" value="Genomic_DNA"/>
</dbReference>
<dbReference type="PANTHER" id="PTHR13696">
    <property type="entry name" value="P-LOOP CONTAINING NUCLEOSIDE TRIPHOSPHATE HYDROLASE"/>
    <property type="match status" value="1"/>
</dbReference>
<proteinExistence type="predicted"/>
<dbReference type="CDD" id="cd02042">
    <property type="entry name" value="ParAB_family"/>
    <property type="match status" value="1"/>
</dbReference>
<protein>
    <submittedName>
        <fullName evidence="2">Chromosome partitioning protein ParA</fullName>
    </submittedName>
</protein>
<accession>A0A1V2GVI2</accession>
<dbReference type="Pfam" id="PF13614">
    <property type="entry name" value="AAA_31"/>
    <property type="match status" value="1"/>
</dbReference>
<dbReference type="InterPro" id="IPR025669">
    <property type="entry name" value="AAA_dom"/>
</dbReference>
<reference evidence="2 3" key="1">
    <citation type="submission" date="2016-10" db="EMBL/GenBank/DDBJ databases">
        <title>Draft Genome sequence of Roseomonas sp. strain M3.</title>
        <authorList>
            <person name="Subhash Y."/>
            <person name="Lee S."/>
        </authorList>
    </citation>
    <scope>NUCLEOTIDE SEQUENCE [LARGE SCALE GENOMIC DNA]</scope>
    <source>
        <strain evidence="2 3">M3</strain>
    </source>
</reference>
<dbReference type="AlphaFoldDB" id="A0A1V2GVI2"/>
<dbReference type="SUPFAM" id="SSF52540">
    <property type="entry name" value="P-loop containing nucleoside triphosphate hydrolases"/>
    <property type="match status" value="1"/>
</dbReference>
<name>A0A1V2GVI2_9PROT</name>
<comment type="caution">
    <text evidence="2">The sequence shown here is derived from an EMBL/GenBank/DDBJ whole genome shotgun (WGS) entry which is preliminary data.</text>
</comment>
<organism evidence="2 3">
    <name type="scientific">Teichococcus deserti</name>
    <dbReference type="NCBI Taxonomy" id="1817963"/>
    <lineage>
        <taxon>Bacteria</taxon>
        <taxon>Pseudomonadati</taxon>
        <taxon>Pseudomonadota</taxon>
        <taxon>Alphaproteobacteria</taxon>
        <taxon>Acetobacterales</taxon>
        <taxon>Roseomonadaceae</taxon>
        <taxon>Roseomonas</taxon>
    </lineage>
</organism>
<keyword evidence="3" id="KW-1185">Reference proteome</keyword>
<evidence type="ECO:0000313" key="3">
    <source>
        <dbReference type="Proteomes" id="UP000188879"/>
    </source>
</evidence>
<dbReference type="Proteomes" id="UP000188879">
    <property type="component" value="Unassembled WGS sequence"/>
</dbReference>
<feature type="domain" description="AAA" evidence="1">
    <location>
        <begin position="55"/>
        <end position="237"/>
    </location>
</feature>
<dbReference type="InterPro" id="IPR050678">
    <property type="entry name" value="DNA_Partitioning_ATPase"/>
</dbReference>
<evidence type="ECO:0000259" key="1">
    <source>
        <dbReference type="Pfam" id="PF13614"/>
    </source>
</evidence>
<evidence type="ECO:0000313" key="2">
    <source>
        <dbReference type="EMBL" id="ONG44810.1"/>
    </source>
</evidence>
<sequence>MRLSQSELKEALNAKLDRSYDKPRISRWENGREPIPEEVARAVEALSTVQPRHARILVLANQKGGVGKTTSALNLACGLAKQGQRVLLVDLDPQATASVALLAAGHVEAWRQGRTMAHVILREQPIESAILAQNDPLLGGRAPFDLAPSHIDLSETDGRREPGFDVALRESLEAVRGAYDTILIDAPPNLGMLTVMGLAAADAVIIPVRTEPYDSMGVGLILSTIGKVQRRLNPALRLAGILPTQFGARKSVDREVLEQLIGIMAGRAPVLEPVPASAVFGHAARNGRIALDASPGTAAVAVYLRIAAALGQGTPLPEASLAPLEATP</sequence>